<accession>A0A261U2B5</accession>
<dbReference type="PROSITE" id="PS51078">
    <property type="entry name" value="ICLR_ED"/>
    <property type="match status" value="1"/>
</dbReference>
<keyword evidence="2" id="KW-0238">DNA-binding</keyword>
<evidence type="ECO:0000256" key="3">
    <source>
        <dbReference type="ARBA" id="ARBA00023163"/>
    </source>
</evidence>
<dbReference type="OrthoDB" id="5422805at2"/>
<keyword evidence="3" id="KW-0804">Transcription</keyword>
<dbReference type="PROSITE" id="PS51077">
    <property type="entry name" value="HTH_ICLR"/>
    <property type="match status" value="1"/>
</dbReference>
<comment type="caution">
    <text evidence="6">The sequence shown here is derived from an EMBL/GenBank/DDBJ whole genome shotgun (WGS) entry which is preliminary data.</text>
</comment>
<feature type="domain" description="IclR-ED" evidence="5">
    <location>
        <begin position="81"/>
        <end position="236"/>
    </location>
</feature>
<dbReference type="SUPFAM" id="SSF55781">
    <property type="entry name" value="GAF domain-like"/>
    <property type="match status" value="1"/>
</dbReference>
<dbReference type="Pfam" id="PF01614">
    <property type="entry name" value="IclR_C"/>
    <property type="match status" value="1"/>
</dbReference>
<dbReference type="InterPro" id="IPR029016">
    <property type="entry name" value="GAF-like_dom_sf"/>
</dbReference>
<dbReference type="SUPFAM" id="SSF46785">
    <property type="entry name" value="Winged helix' DNA-binding domain"/>
    <property type="match status" value="1"/>
</dbReference>
<dbReference type="SMART" id="SM00346">
    <property type="entry name" value="HTH_ICLR"/>
    <property type="match status" value="1"/>
</dbReference>
<evidence type="ECO:0000256" key="1">
    <source>
        <dbReference type="ARBA" id="ARBA00023015"/>
    </source>
</evidence>
<dbReference type="InterPro" id="IPR050707">
    <property type="entry name" value="HTH_MetabolicPath_Reg"/>
</dbReference>
<dbReference type="Gene3D" id="1.10.10.10">
    <property type="entry name" value="Winged helix-like DNA-binding domain superfamily/Winged helix DNA-binding domain"/>
    <property type="match status" value="1"/>
</dbReference>
<dbReference type="Gene3D" id="3.30.450.40">
    <property type="match status" value="2"/>
</dbReference>
<evidence type="ECO:0000313" key="6">
    <source>
        <dbReference type="EMBL" id="OZI56104.1"/>
    </source>
</evidence>
<dbReference type="GO" id="GO:0045892">
    <property type="term" value="P:negative regulation of DNA-templated transcription"/>
    <property type="evidence" value="ECO:0007669"/>
    <property type="project" value="TreeGrafter"/>
</dbReference>
<dbReference type="InterPro" id="IPR036390">
    <property type="entry name" value="WH_DNA-bd_sf"/>
</dbReference>
<dbReference type="EMBL" id="NEVQ01000013">
    <property type="protein sequence ID" value="OZI56104.1"/>
    <property type="molecule type" value="Genomic_DNA"/>
</dbReference>
<dbReference type="GO" id="GO:0003677">
    <property type="term" value="F:DNA binding"/>
    <property type="evidence" value="ECO:0007669"/>
    <property type="project" value="UniProtKB-KW"/>
</dbReference>
<evidence type="ECO:0000259" key="5">
    <source>
        <dbReference type="PROSITE" id="PS51078"/>
    </source>
</evidence>
<keyword evidence="7" id="KW-1185">Reference proteome</keyword>
<sequence length="236" mass="25502">MPRYPVREPDPSQVAEGGVAAVDRALAVLTAFRAEDTGLTLREISDRVALVPSTVLRLLASLIHAGFVQRHADARYTLGPATAQLHRVYAASFSLQDVVLPTLRALVDQTRESASFHVRQGDQRLLLYRVNSPQPLSDQSRAGDLLPLDKGTGGHVLQAFSGAPGAHYERIRQDGYMSLPVSDRSRELAGISAPVFYPGGELAGALTLTMPAHRFRKTHIPVLRRAAKALTEALGG</sequence>
<dbReference type="InterPro" id="IPR005471">
    <property type="entry name" value="Tscrpt_reg_IclR_N"/>
</dbReference>
<evidence type="ECO:0000256" key="2">
    <source>
        <dbReference type="ARBA" id="ARBA00023125"/>
    </source>
</evidence>
<evidence type="ECO:0000259" key="4">
    <source>
        <dbReference type="PROSITE" id="PS51077"/>
    </source>
</evidence>
<dbReference type="InterPro" id="IPR014757">
    <property type="entry name" value="Tscrpt_reg_IclR_C"/>
</dbReference>
<dbReference type="GO" id="GO:0003700">
    <property type="term" value="F:DNA-binding transcription factor activity"/>
    <property type="evidence" value="ECO:0007669"/>
    <property type="project" value="TreeGrafter"/>
</dbReference>
<dbReference type="InterPro" id="IPR036388">
    <property type="entry name" value="WH-like_DNA-bd_sf"/>
</dbReference>
<dbReference type="Proteomes" id="UP000216885">
    <property type="component" value="Unassembled WGS sequence"/>
</dbReference>
<reference evidence="6 7" key="1">
    <citation type="submission" date="2017-05" db="EMBL/GenBank/DDBJ databases">
        <title>Complete and WGS of Bordetella genogroups.</title>
        <authorList>
            <person name="Spilker T."/>
            <person name="LiPuma J."/>
        </authorList>
    </citation>
    <scope>NUCLEOTIDE SEQUENCE [LARGE SCALE GENOMIC DNA]</scope>
    <source>
        <strain evidence="6 7">AU9919</strain>
    </source>
</reference>
<feature type="domain" description="HTH iclR-type" evidence="4">
    <location>
        <begin position="19"/>
        <end position="80"/>
    </location>
</feature>
<dbReference type="RefSeq" id="WP_094821170.1">
    <property type="nucleotide sequence ID" value="NZ_NEVO01000007.1"/>
</dbReference>
<gene>
    <name evidence="6" type="ORF">CAL20_11690</name>
</gene>
<evidence type="ECO:0000313" key="7">
    <source>
        <dbReference type="Proteomes" id="UP000216885"/>
    </source>
</evidence>
<protein>
    <submittedName>
        <fullName evidence="6">IclR family transcriptional regulator</fullName>
    </submittedName>
</protein>
<dbReference type="Pfam" id="PF09339">
    <property type="entry name" value="HTH_IclR"/>
    <property type="match status" value="1"/>
</dbReference>
<organism evidence="6 7">
    <name type="scientific">Bordetella genomosp. 4</name>
    <dbReference type="NCBI Taxonomy" id="463044"/>
    <lineage>
        <taxon>Bacteria</taxon>
        <taxon>Pseudomonadati</taxon>
        <taxon>Pseudomonadota</taxon>
        <taxon>Betaproteobacteria</taxon>
        <taxon>Burkholderiales</taxon>
        <taxon>Alcaligenaceae</taxon>
        <taxon>Bordetella</taxon>
    </lineage>
</organism>
<dbReference type="PANTHER" id="PTHR30136">
    <property type="entry name" value="HELIX-TURN-HELIX TRANSCRIPTIONAL REGULATOR, ICLR FAMILY"/>
    <property type="match status" value="1"/>
</dbReference>
<proteinExistence type="predicted"/>
<name>A0A261U2B5_9BORD</name>
<dbReference type="AlphaFoldDB" id="A0A261U2B5"/>
<dbReference type="PANTHER" id="PTHR30136:SF39">
    <property type="entry name" value="TRANSCRIPTIONAL REGULATORY PROTEIN"/>
    <property type="match status" value="1"/>
</dbReference>
<keyword evidence="1" id="KW-0805">Transcription regulation</keyword>